<dbReference type="SUPFAM" id="SSF160246">
    <property type="entry name" value="EspE N-terminal domain-like"/>
    <property type="match status" value="1"/>
</dbReference>
<keyword evidence="2" id="KW-0547">Nucleotide-binding</keyword>
<dbReference type="InterPro" id="IPR027417">
    <property type="entry name" value="P-loop_NTPase"/>
</dbReference>
<evidence type="ECO:0000256" key="3">
    <source>
        <dbReference type="ARBA" id="ARBA00022840"/>
    </source>
</evidence>
<proteinExistence type="inferred from homology"/>
<keyword evidence="3" id="KW-0067">ATP-binding</keyword>
<dbReference type="PROSITE" id="PS00662">
    <property type="entry name" value="T2SP_E"/>
    <property type="match status" value="1"/>
</dbReference>
<sequence>MLAPTAEPVTNFRSPSIDGLTRVLSALAAQGQLANGAVARAQAAGGRVDRRLVDLGLVSEEHMAGAYAQALGLALWPADHLPEAPVMMETANLSFLKTKLMLPLTAGGAPGDGTQAVFAVADPLDSQALKAAAFLAGRPVRPVIMTGTAIAAALDRLDEAAPAAANQYEIPDLLEGDAERLRDLASEGPVVRLVGNAIQAALAAGATDIHVEPMADRLVVRHRVDGILREAEVLPRRVAAGFITRVKVMAGLDIGERRLPQDGRIRQTLQGREIDFRVSTTPTVHGEDVVMRILDQQTAGGRLDSLGLPAWVADPLAAELDRPHGIVLVTGPTGSGKTTTLYAGLRGMDAARRKILTVEDPVEYLLDGINQTQVKPGIGLTFAHALRSFLRQDPDVILVGEMRDGETTKVAVQAALTGHLVLSTLHTNDAAGAVPRLMDMGVDPYLLASTLNGVLAQRLVRTLCPHCRQPQALSAEAAASLGLPARPTTVYRAVGCPACNGTGYRGRCAIAEWLPINDHVRALIRQGASSAEIEAAAVATGGMVPLYQDGLQRVLDGVTTPEEILRVTKAD</sequence>
<dbReference type="KEGG" id="nao:Y958_26155"/>
<dbReference type="Gene3D" id="3.40.50.300">
    <property type="entry name" value="P-loop containing nucleotide triphosphate hydrolases"/>
    <property type="match status" value="1"/>
</dbReference>
<feature type="domain" description="Bacterial type II secretion system protein E" evidence="4">
    <location>
        <begin position="390"/>
        <end position="404"/>
    </location>
</feature>
<dbReference type="CDD" id="cd01129">
    <property type="entry name" value="PulE-GspE-like"/>
    <property type="match status" value="1"/>
</dbReference>
<dbReference type="EMBL" id="CP022112">
    <property type="protein sequence ID" value="ASG24372.1"/>
    <property type="molecule type" value="Genomic_DNA"/>
</dbReference>
<dbReference type="PANTHER" id="PTHR30258:SF2">
    <property type="entry name" value="COMG OPERON PROTEIN 1"/>
    <property type="match status" value="1"/>
</dbReference>
<dbReference type="Gene3D" id="3.30.300.160">
    <property type="entry name" value="Type II secretion system, protein E, N-terminal domain"/>
    <property type="match status" value="1"/>
</dbReference>
<gene>
    <name evidence="5" type="ORF">Y958_26155</name>
</gene>
<name>A0A248K097_9PROT</name>
<evidence type="ECO:0000259" key="4">
    <source>
        <dbReference type="PROSITE" id="PS00662"/>
    </source>
</evidence>
<dbReference type="Proteomes" id="UP000197153">
    <property type="component" value="Chromosome 3"/>
</dbReference>
<reference evidence="5 6" key="1">
    <citation type="submission" date="2017-06" db="EMBL/GenBank/DDBJ databases">
        <title>Complete genome sequence of Nitrospirillum amazonense strain CBAmC, an endophytic nitrogen-fixing and plant growth-promoting bacterium, isolated from sugarcane.</title>
        <authorList>
            <person name="Schwab S."/>
            <person name="dos Santos Teixeira K.R."/>
            <person name="Simoes Araujo J.L."/>
            <person name="Soares Vidal M."/>
            <person name="Borges de Freitas H.R."/>
            <person name="Rivello Crivelaro A.L."/>
            <person name="Bueno de Camargo Nunes A."/>
            <person name="dos Santos C.M."/>
            <person name="Palmeira da Silva Rosa D."/>
            <person name="da Silva Padilha D."/>
            <person name="da Silva E."/>
            <person name="Araujo Terra L."/>
            <person name="Soares Mendes V."/>
            <person name="Farinelli L."/>
            <person name="Magalhaes Cruz L."/>
            <person name="Baldani J.I."/>
        </authorList>
    </citation>
    <scope>NUCLEOTIDE SEQUENCE [LARGE SCALE GENOMIC DNA]</scope>
    <source>
        <strain evidence="5 6">CBAmC</strain>
    </source>
</reference>
<accession>A0A248K097</accession>
<keyword evidence="6" id="KW-1185">Reference proteome</keyword>
<dbReference type="GO" id="GO:0005886">
    <property type="term" value="C:plasma membrane"/>
    <property type="evidence" value="ECO:0007669"/>
    <property type="project" value="TreeGrafter"/>
</dbReference>
<evidence type="ECO:0000256" key="2">
    <source>
        <dbReference type="ARBA" id="ARBA00022741"/>
    </source>
</evidence>
<dbReference type="Pfam" id="PF00437">
    <property type="entry name" value="T2SSE"/>
    <property type="match status" value="1"/>
</dbReference>
<dbReference type="PANTHER" id="PTHR30258">
    <property type="entry name" value="TYPE II SECRETION SYSTEM PROTEIN GSPE-RELATED"/>
    <property type="match status" value="1"/>
</dbReference>
<evidence type="ECO:0000313" key="5">
    <source>
        <dbReference type="EMBL" id="ASG24372.1"/>
    </source>
</evidence>
<dbReference type="AlphaFoldDB" id="A0A248K097"/>
<evidence type="ECO:0000256" key="1">
    <source>
        <dbReference type="ARBA" id="ARBA00006611"/>
    </source>
</evidence>
<dbReference type="SUPFAM" id="SSF52540">
    <property type="entry name" value="P-loop containing nucleoside triphosphate hydrolases"/>
    <property type="match status" value="1"/>
</dbReference>
<dbReference type="FunFam" id="3.40.50.300:FF:000398">
    <property type="entry name" value="Type IV pilus assembly ATPase PilB"/>
    <property type="match status" value="1"/>
</dbReference>
<comment type="similarity">
    <text evidence="1">Belongs to the GSP E family.</text>
</comment>
<dbReference type="GO" id="GO:0005524">
    <property type="term" value="F:ATP binding"/>
    <property type="evidence" value="ECO:0007669"/>
    <property type="project" value="UniProtKB-KW"/>
</dbReference>
<evidence type="ECO:0000313" key="6">
    <source>
        <dbReference type="Proteomes" id="UP000197153"/>
    </source>
</evidence>
<dbReference type="InterPro" id="IPR007831">
    <property type="entry name" value="T2SS_GspE_N"/>
</dbReference>
<dbReference type="Gene3D" id="3.30.450.90">
    <property type="match status" value="1"/>
</dbReference>
<organism evidence="5 6">
    <name type="scientific">Nitrospirillum viridazoti CBAmc</name>
    <dbReference type="NCBI Taxonomy" id="1441467"/>
    <lineage>
        <taxon>Bacteria</taxon>
        <taxon>Pseudomonadati</taxon>
        <taxon>Pseudomonadota</taxon>
        <taxon>Alphaproteobacteria</taxon>
        <taxon>Rhodospirillales</taxon>
        <taxon>Azospirillaceae</taxon>
        <taxon>Nitrospirillum</taxon>
        <taxon>Nitrospirillum viridazoti</taxon>
    </lineage>
</organism>
<dbReference type="Gene3D" id="1.10.40.70">
    <property type="match status" value="1"/>
</dbReference>
<protein>
    <submittedName>
        <fullName evidence="5">Type II secretion system protein GspE</fullName>
    </submittedName>
</protein>
<dbReference type="GO" id="GO:0016887">
    <property type="term" value="F:ATP hydrolysis activity"/>
    <property type="evidence" value="ECO:0007669"/>
    <property type="project" value="TreeGrafter"/>
</dbReference>
<dbReference type="InterPro" id="IPR037257">
    <property type="entry name" value="T2SS_E_N_sf"/>
</dbReference>
<dbReference type="Pfam" id="PF05157">
    <property type="entry name" value="MshEN"/>
    <property type="match status" value="1"/>
</dbReference>
<dbReference type="InterPro" id="IPR001482">
    <property type="entry name" value="T2SS/T4SS_dom"/>
</dbReference>